<dbReference type="SUPFAM" id="SSF48366">
    <property type="entry name" value="Ras GEF"/>
    <property type="match status" value="1"/>
</dbReference>
<dbReference type="PANTHER" id="PTHR23113">
    <property type="entry name" value="GUANINE NUCLEOTIDE EXCHANGE FACTOR"/>
    <property type="match status" value="1"/>
</dbReference>
<feature type="compositionally biased region" description="Polar residues" evidence="3">
    <location>
        <begin position="272"/>
        <end position="294"/>
    </location>
</feature>
<dbReference type="SMART" id="SM00229">
    <property type="entry name" value="RasGEFN"/>
    <property type="match status" value="1"/>
</dbReference>
<accession>A0ABR4LGF6</accession>
<dbReference type="Gene3D" id="1.10.840.10">
    <property type="entry name" value="Ras guanine-nucleotide exchange factors catalytic domain"/>
    <property type="match status" value="1"/>
</dbReference>
<name>A0ABR4LGF6_9EURO</name>
<feature type="domain" description="N-terminal Ras-GEF" evidence="5">
    <location>
        <begin position="359"/>
        <end position="484"/>
    </location>
</feature>
<dbReference type="Proteomes" id="UP001610432">
    <property type="component" value="Unassembled WGS sequence"/>
</dbReference>
<evidence type="ECO:0008006" key="8">
    <source>
        <dbReference type="Google" id="ProtNLM"/>
    </source>
</evidence>
<dbReference type="RefSeq" id="XP_070882608.1">
    <property type="nucleotide sequence ID" value="XM_071026065.1"/>
</dbReference>
<protein>
    <recommendedName>
        <fullName evidence="8">Guanine nucleotide exchange factor</fullName>
    </recommendedName>
</protein>
<feature type="compositionally biased region" description="Polar residues" evidence="3">
    <location>
        <begin position="1211"/>
        <end position="1224"/>
    </location>
</feature>
<comment type="caution">
    <text evidence="6">The sequence shown here is derived from an EMBL/GenBank/DDBJ whole genome shotgun (WGS) entry which is preliminary data.</text>
</comment>
<feature type="compositionally biased region" description="Basic and acidic residues" evidence="3">
    <location>
        <begin position="10"/>
        <end position="20"/>
    </location>
</feature>
<feature type="region of interest" description="Disordered" evidence="3">
    <location>
        <begin position="1203"/>
        <end position="1224"/>
    </location>
</feature>
<dbReference type="InterPro" id="IPR023578">
    <property type="entry name" value="Ras_GEF_dom_sf"/>
</dbReference>
<dbReference type="Gene3D" id="1.20.870.10">
    <property type="entry name" value="Son of sevenless (SoS) protein Chain: S domain 1"/>
    <property type="match status" value="1"/>
</dbReference>
<feature type="region of interest" description="Disordered" evidence="3">
    <location>
        <begin position="179"/>
        <end position="209"/>
    </location>
</feature>
<dbReference type="GeneID" id="98141137"/>
<proteinExistence type="predicted"/>
<sequence>MGPSAAGFDHPPRKSEEVHLSHSSTVSRSKPDTPTKVPFVTSLRRAHTVAQGRNIARKTNIGSRATVEKPTLPLLRTKDSHELLRRRSFKHLGLQKLSRETSTRARESSHFTVGNVGQNGKIFLRPVRNASLKRSRRTEASPPTSELKLDFLQSQGQGAWYGKNNLSRWSNSQLSELRFEGKEDNEDTASVASDLSRSPSHRQLRQRTLQRSYSFSTISEQRSVSRAEEGKEFRVVIDRPYDRPKSTDGSSLQQLEVPISDYHLGIARSHTTNSNLQGSTQSREAWNPSTTPNTYLHDPAGPSFAPSIFSGVSVMDLTRSAAVSPDPVVYDPGDSIEPSIFEKLVTVMDDESVVRYVPGTKDISAATPARIVAQISSESFMDYDLVSDFFLTFRPYLTTGSLLSLLLARLQWAINRLQEDGRIIRIRTFAALRHWILNYFVDDFVPDFKLRAHFCETINRLYDSVKARQDGGMSDLKILIDLKRCWHGKCSAYWDIPEHYIPYNSPDLPIGPGGDEPTVGGDLQNVAPTHSTQMPGVMAAGNTSLPVHHERNDSSATAKSMPVSAGSDWSAPAISCSLPPKSPKRHSIPFSPTKVPRPVPVIPKQLGSSQGPSSPLSPIGSRRLPCYGHAHKRSGSFSDSFRDERAPISLPHFDTKSSFSSHEPCYLGNLIRGELYPPVESYMTMMAPPSPPLPSLPTGVRIDRRSTVERPSQPAPSASGVKTIIGSIRRALHSKQPAPHVSPRPVNGPSTRGKTSALPTNVAFGSNLYRDKKLVPPVKKPTRFDLLCEEALRQYRLASGEYPDSGAESKGSQQHTGQIPVLRPQSHLVPHDAGAQRHLTGGSESIVIVDDTGIGAPVMTGGVGMQPVSLDQPPMFLTSGSSPATPRARTFFSSSRGSTLGDEYSLPIFYDETSQSRRVSTFHGPSGEPAPRRSFSLERRSSFWKPSRSVRLRKYASFQSGFSRSDAAMENESGASVADSSILNLADKQAGPTLRRRPGGDLRRMRHGVGAQAYPDSASIWSDVTYKSSMAASTANTIENATSRPQTSLVPPKPRFSLLKTHSSQLIRRSFESALARFAQIPDDEDGGIESTLLKLEGKWKGQPTDEQGAAIVGPSKARERFHGLGSAREAPIDHRDYYPRSSTPSNSHQNLGENLTYSQVQARILTTGPYSESVVGSEDSYNSIPLLERGLSDESMKKLVADQHPGYTPAPSQNATYANSSDLESSHASIDMVKKTESIKRIPRGSTLPVPNATSSKSRPSRLSGLSSEVSADLIDVNEAAEARLSFDTRSLGESSLEIPPHPLAHPPSPPMTVQNHRSLHSYHASLNPNMAGAQPLTPDPSPVTKAIKRTNIRSLDMQHVSGDILRRSESDHPPPGLATAPESRHVPFILACESHILAQQFTLVEMAALSEVDWRDLVDMGWNGGPPFTTSWVQFLVDEERRGIDLVVGRFNIMVKWVLSEIVLTLDIHDRARTIAKFIHTAAHARRICNYATMLQIAIALTSTDCSRLQSTWDLVSTEDRRVLKDMEFLIQPVRNFHDLRVEMETANVQEGSIPFVGLYIHDLTYNAQKPAQVAATREGEPLVNFERYRTTARIVKSLLRLIDASTKYKIEPVPGVIERALWIASLSEEQIQIRSKLLV</sequence>
<feature type="region of interest" description="Disordered" evidence="3">
    <location>
        <begin position="509"/>
        <end position="567"/>
    </location>
</feature>
<evidence type="ECO:0000256" key="2">
    <source>
        <dbReference type="PROSITE-ProRule" id="PRU00168"/>
    </source>
</evidence>
<feature type="region of interest" description="Disordered" evidence="3">
    <location>
        <begin position="1"/>
        <end position="37"/>
    </location>
</feature>
<feature type="region of interest" description="Disordered" evidence="3">
    <location>
        <begin position="1237"/>
        <end position="1270"/>
    </location>
</feature>
<dbReference type="PANTHER" id="PTHR23113:SF363">
    <property type="entry name" value="PROTEIN SON OF SEVENLESS"/>
    <property type="match status" value="1"/>
</dbReference>
<dbReference type="InterPro" id="IPR036964">
    <property type="entry name" value="RASGEF_cat_dom_sf"/>
</dbReference>
<feature type="domain" description="Ras-GEF" evidence="4">
    <location>
        <begin position="1395"/>
        <end position="1639"/>
    </location>
</feature>
<feature type="compositionally biased region" description="Polar residues" evidence="3">
    <location>
        <begin position="188"/>
        <end position="198"/>
    </location>
</feature>
<feature type="region of interest" description="Disordered" evidence="3">
    <location>
        <begin position="1125"/>
        <end position="1153"/>
    </location>
</feature>
<dbReference type="InterPro" id="IPR008937">
    <property type="entry name" value="Ras-like_GEF"/>
</dbReference>
<dbReference type="InterPro" id="IPR000651">
    <property type="entry name" value="Ras-like_Gua-exchang_fac_N"/>
</dbReference>
<evidence type="ECO:0000259" key="5">
    <source>
        <dbReference type="PROSITE" id="PS50212"/>
    </source>
</evidence>
<evidence type="ECO:0000313" key="6">
    <source>
        <dbReference type="EMBL" id="KAL2863629.1"/>
    </source>
</evidence>
<keyword evidence="1 2" id="KW-0344">Guanine-nucleotide releasing factor</keyword>
<organism evidence="6 7">
    <name type="scientific">Aspergillus lucknowensis</name>
    <dbReference type="NCBI Taxonomy" id="176173"/>
    <lineage>
        <taxon>Eukaryota</taxon>
        <taxon>Fungi</taxon>
        <taxon>Dikarya</taxon>
        <taxon>Ascomycota</taxon>
        <taxon>Pezizomycotina</taxon>
        <taxon>Eurotiomycetes</taxon>
        <taxon>Eurotiomycetidae</taxon>
        <taxon>Eurotiales</taxon>
        <taxon>Aspergillaceae</taxon>
        <taxon>Aspergillus</taxon>
        <taxon>Aspergillus subgen. Nidulantes</taxon>
    </lineage>
</organism>
<dbReference type="EMBL" id="JBFXLQ010000049">
    <property type="protein sequence ID" value="KAL2863629.1"/>
    <property type="molecule type" value="Genomic_DNA"/>
</dbReference>
<dbReference type="InterPro" id="IPR001895">
    <property type="entry name" value="RASGEF_cat_dom"/>
</dbReference>
<dbReference type="Pfam" id="PF00618">
    <property type="entry name" value="RasGEF_N"/>
    <property type="match status" value="1"/>
</dbReference>
<dbReference type="PROSITE" id="PS50009">
    <property type="entry name" value="RASGEF_CAT"/>
    <property type="match status" value="1"/>
</dbReference>
<feature type="compositionally biased region" description="Polar residues" evidence="3">
    <location>
        <begin position="1141"/>
        <end position="1153"/>
    </location>
</feature>
<evidence type="ECO:0000259" key="4">
    <source>
        <dbReference type="PROSITE" id="PS50009"/>
    </source>
</evidence>
<reference evidence="6 7" key="1">
    <citation type="submission" date="2024-07" db="EMBL/GenBank/DDBJ databases">
        <title>Section-level genome sequencing and comparative genomics of Aspergillus sections Usti and Cavernicolus.</title>
        <authorList>
            <consortium name="Lawrence Berkeley National Laboratory"/>
            <person name="Nybo J.L."/>
            <person name="Vesth T.C."/>
            <person name="Theobald S."/>
            <person name="Frisvad J.C."/>
            <person name="Larsen T.O."/>
            <person name="Kjaerboelling I."/>
            <person name="Rothschild-Mancinelli K."/>
            <person name="Lyhne E.K."/>
            <person name="Kogle M.E."/>
            <person name="Barry K."/>
            <person name="Clum A."/>
            <person name="Na H."/>
            <person name="Ledsgaard L."/>
            <person name="Lin J."/>
            <person name="Lipzen A."/>
            <person name="Kuo A."/>
            <person name="Riley R."/>
            <person name="Mondo S."/>
            <person name="Labutti K."/>
            <person name="Haridas S."/>
            <person name="Pangalinan J."/>
            <person name="Salamov A.A."/>
            <person name="Simmons B.A."/>
            <person name="Magnuson J.K."/>
            <person name="Chen J."/>
            <person name="Drula E."/>
            <person name="Henrissat B."/>
            <person name="Wiebenga A."/>
            <person name="Lubbers R.J."/>
            <person name="Gomes A.C."/>
            <person name="Macurrencykelacurrency M.R."/>
            <person name="Stajich J."/>
            <person name="Grigoriev I.V."/>
            <person name="Mortensen U.H."/>
            <person name="De Vries R.P."/>
            <person name="Baker S.E."/>
            <person name="Andersen M.R."/>
        </authorList>
    </citation>
    <scope>NUCLEOTIDE SEQUENCE [LARGE SCALE GENOMIC DNA]</scope>
    <source>
        <strain evidence="6 7">CBS 449.75</strain>
    </source>
</reference>
<dbReference type="Pfam" id="PF00617">
    <property type="entry name" value="RasGEF"/>
    <property type="match status" value="1"/>
</dbReference>
<feature type="region of interest" description="Disordered" evidence="3">
    <location>
        <begin position="733"/>
        <end position="759"/>
    </location>
</feature>
<evidence type="ECO:0000256" key="3">
    <source>
        <dbReference type="SAM" id="MobiDB-lite"/>
    </source>
</evidence>
<dbReference type="SMART" id="SM00147">
    <property type="entry name" value="RasGEF"/>
    <property type="match status" value="1"/>
</dbReference>
<keyword evidence="7" id="KW-1185">Reference proteome</keyword>
<feature type="compositionally biased region" description="Polar residues" evidence="3">
    <location>
        <begin position="748"/>
        <end position="759"/>
    </location>
</feature>
<feature type="region of interest" description="Disordered" evidence="3">
    <location>
        <begin position="272"/>
        <end position="298"/>
    </location>
</feature>
<gene>
    <name evidence="6" type="ORF">BJX67DRAFT_239435</name>
</gene>
<dbReference type="PROSITE" id="PS50212">
    <property type="entry name" value="RASGEF_NTER"/>
    <property type="match status" value="1"/>
</dbReference>
<evidence type="ECO:0000313" key="7">
    <source>
        <dbReference type="Proteomes" id="UP001610432"/>
    </source>
</evidence>
<dbReference type="CDD" id="cd06224">
    <property type="entry name" value="REM"/>
    <property type="match status" value="1"/>
</dbReference>
<evidence type="ECO:0000256" key="1">
    <source>
        <dbReference type="ARBA" id="ARBA00022658"/>
    </source>
</evidence>